<evidence type="ECO:0000256" key="11">
    <source>
        <dbReference type="ARBA" id="ARBA00023133"/>
    </source>
</evidence>
<evidence type="ECO:0000313" key="16">
    <source>
        <dbReference type="Proteomes" id="UP000008366"/>
    </source>
</evidence>
<dbReference type="UniPathway" id="UPA00252"/>
<keyword evidence="8 12" id="KW-0285">Flavoprotein</keyword>
<dbReference type="InterPro" id="IPR036188">
    <property type="entry name" value="FAD/NAD-bd_sf"/>
</dbReference>
<dbReference type="eggNOG" id="COG1232">
    <property type="taxonomic scope" value="Bacteria"/>
</dbReference>
<dbReference type="Proteomes" id="UP000008366">
    <property type="component" value="Unassembled WGS sequence"/>
</dbReference>
<dbReference type="SUPFAM" id="SSF51905">
    <property type="entry name" value="FAD/NAD(P)-binding domain"/>
    <property type="match status" value="1"/>
</dbReference>
<comment type="similarity">
    <text evidence="5 12">Belongs to the protoporphyrinogen/coproporphyrinogen oxidase family. Coproporphyrinogen III oxidase subfamily.</text>
</comment>
<dbReference type="PANTHER" id="PTHR42923">
    <property type="entry name" value="PROTOPORPHYRINOGEN OXIDASE"/>
    <property type="match status" value="1"/>
</dbReference>
<dbReference type="InterPro" id="IPR004572">
    <property type="entry name" value="Protoporphyrinogen_oxidase"/>
</dbReference>
<evidence type="ECO:0000256" key="8">
    <source>
        <dbReference type="ARBA" id="ARBA00022630"/>
    </source>
</evidence>
<dbReference type="InterPro" id="IPR050464">
    <property type="entry name" value="Zeta_carotene_desat/Oxidored"/>
</dbReference>
<dbReference type="Pfam" id="PF01593">
    <property type="entry name" value="Amino_oxidase"/>
    <property type="match status" value="1"/>
</dbReference>
<evidence type="ECO:0000256" key="5">
    <source>
        <dbReference type="ARBA" id="ARBA00008310"/>
    </source>
</evidence>
<dbReference type="STRING" id="1184609.KILIM_065_00190"/>
<evidence type="ECO:0000256" key="7">
    <source>
        <dbReference type="ARBA" id="ARBA00019046"/>
    </source>
</evidence>
<dbReference type="Gene3D" id="3.90.660.20">
    <property type="entry name" value="Protoporphyrinogen oxidase, mitochondrial, domain 2"/>
    <property type="match status" value="1"/>
</dbReference>
<comment type="subcellular location">
    <subcellularLocation>
        <location evidence="12">Cytoplasm</location>
    </subcellularLocation>
</comment>
<comment type="cofactor">
    <cofactor evidence="2 12">
        <name>FAD</name>
        <dbReference type="ChEBI" id="CHEBI:57692"/>
    </cofactor>
</comment>
<sequence>MVVGAGVSGLLAARRLQELGHDVVVLEASGRVGGQVHTIDVAGLPVDVGAEALHLAVPGAAALIRDLGLADDVVPARTNPSWLWTRRGRRPLPAGVGPAGPTRLRPVLRSGVMTVPGLLRAALEPLLASRVGRLSADPDSDIAVGAFVSGRFGRQVTAAFVDPLLGGLHSGDVDRLSLRACAPSLVPAATSGSSLVRSRRAAQAPAAPAAQGAPAAGPLSPTVAPAADGRGRNSNPGQQAQPRTTASGHAAASAGFASWPEGMVRLVDTLADGLTIRTSTVVTEITRTDGCYQLIATRSESAPERTETTTFEADAVVLAVPAPVAARWAVGQVAGAARLLRETRQASTATVILGFPRTAVADLPALRGNGLLVPSGTGTLLKAVTHLSTKWPQLDTDPDLYLLRMSAGRAGADVIDLLSDDELVTRLRADLARLEGITATPTHVVVRRWRTGIPQLTVGHPTRLRSVRAELAREWPGVALAGASYDGIGLSSCVTSAQQAAAAVHEQLAGHDTANRAEATQNP</sequence>
<dbReference type="GO" id="GO:0005737">
    <property type="term" value="C:cytoplasm"/>
    <property type="evidence" value="ECO:0007669"/>
    <property type="project" value="UniProtKB-SubCell"/>
</dbReference>
<dbReference type="EMBL" id="BAHD01000065">
    <property type="protein sequence ID" value="GAB97342.1"/>
    <property type="molecule type" value="Genomic_DNA"/>
</dbReference>
<evidence type="ECO:0000313" key="15">
    <source>
        <dbReference type="EMBL" id="GAB97342.1"/>
    </source>
</evidence>
<feature type="region of interest" description="Disordered" evidence="13">
    <location>
        <begin position="192"/>
        <end position="252"/>
    </location>
</feature>
<dbReference type="PANTHER" id="PTHR42923:SF3">
    <property type="entry name" value="PROTOPORPHYRINOGEN OXIDASE"/>
    <property type="match status" value="1"/>
</dbReference>
<evidence type="ECO:0000256" key="1">
    <source>
        <dbReference type="ARBA" id="ARBA00001755"/>
    </source>
</evidence>
<keyword evidence="16" id="KW-1185">Reference proteome</keyword>
<name>K6WZ29_9MICO</name>
<evidence type="ECO:0000256" key="3">
    <source>
        <dbReference type="ARBA" id="ARBA00002185"/>
    </source>
</evidence>
<dbReference type="Gene3D" id="3.50.50.60">
    <property type="entry name" value="FAD/NAD(P)-binding domain"/>
    <property type="match status" value="1"/>
</dbReference>
<evidence type="ECO:0000256" key="10">
    <source>
        <dbReference type="ARBA" id="ARBA00023002"/>
    </source>
</evidence>
<protein>
    <recommendedName>
        <fullName evidence="7 12">Coproporphyrinogen III oxidase</fullName>
        <ecNumber evidence="6 12">1.3.3.15</ecNumber>
    </recommendedName>
</protein>
<dbReference type="Gene3D" id="1.10.3110.10">
    <property type="entry name" value="protoporphyrinogen ix oxidase, domain 3"/>
    <property type="match status" value="1"/>
</dbReference>
<organism evidence="15 16">
    <name type="scientific">Kineosphaera limosa NBRC 100340</name>
    <dbReference type="NCBI Taxonomy" id="1184609"/>
    <lineage>
        <taxon>Bacteria</taxon>
        <taxon>Bacillati</taxon>
        <taxon>Actinomycetota</taxon>
        <taxon>Actinomycetes</taxon>
        <taxon>Micrococcales</taxon>
        <taxon>Dermatophilaceae</taxon>
        <taxon>Kineosphaera</taxon>
    </lineage>
</organism>
<evidence type="ECO:0000259" key="14">
    <source>
        <dbReference type="Pfam" id="PF01593"/>
    </source>
</evidence>
<dbReference type="SUPFAM" id="SSF54373">
    <property type="entry name" value="FAD-linked reductases, C-terminal domain"/>
    <property type="match status" value="1"/>
</dbReference>
<comment type="catalytic activity">
    <reaction evidence="1">
        <text>coproporphyrinogen III + 3 O2 = coproporphyrin III + 3 H2O2</text>
        <dbReference type="Rhea" id="RHEA:43436"/>
        <dbReference type="ChEBI" id="CHEBI:15379"/>
        <dbReference type="ChEBI" id="CHEBI:16240"/>
        <dbReference type="ChEBI" id="CHEBI:57309"/>
        <dbReference type="ChEBI" id="CHEBI:131725"/>
        <dbReference type="EC" id="1.3.3.15"/>
    </reaction>
    <physiologicalReaction direction="left-to-right" evidence="1">
        <dbReference type="Rhea" id="RHEA:43437"/>
    </physiologicalReaction>
</comment>
<evidence type="ECO:0000256" key="4">
    <source>
        <dbReference type="ARBA" id="ARBA00004744"/>
    </source>
</evidence>
<evidence type="ECO:0000256" key="2">
    <source>
        <dbReference type="ARBA" id="ARBA00001974"/>
    </source>
</evidence>
<evidence type="ECO:0000256" key="13">
    <source>
        <dbReference type="SAM" id="MobiDB-lite"/>
    </source>
</evidence>
<keyword evidence="12" id="KW-0963">Cytoplasm</keyword>
<dbReference type="NCBIfam" id="TIGR00562">
    <property type="entry name" value="proto_IX_ox"/>
    <property type="match status" value="1"/>
</dbReference>
<comment type="caution">
    <text evidence="15">The sequence shown here is derived from an EMBL/GenBank/DDBJ whole genome shotgun (WGS) entry which is preliminary data.</text>
</comment>
<dbReference type="EC" id="1.3.3.15" evidence="6 12"/>
<dbReference type="InterPro" id="IPR002937">
    <property type="entry name" value="Amino_oxidase"/>
</dbReference>
<dbReference type="AlphaFoldDB" id="K6WZ29"/>
<reference evidence="15 16" key="1">
    <citation type="submission" date="2012-08" db="EMBL/GenBank/DDBJ databases">
        <title>Whole genome shotgun sequence of Kineosphaera limosa NBRC 100340.</title>
        <authorList>
            <person name="Yoshida I."/>
            <person name="Isaki S."/>
            <person name="Hosoyama A."/>
            <person name="Tsuchikane K."/>
            <person name="Katsumata H."/>
            <person name="Ando Y."/>
            <person name="Ohji S."/>
            <person name="Hamada M."/>
            <person name="Tamura T."/>
            <person name="Yamazoe A."/>
            <person name="Yamazaki S."/>
            <person name="Fujita N."/>
        </authorList>
    </citation>
    <scope>NUCLEOTIDE SEQUENCE [LARGE SCALE GENOMIC DNA]</scope>
    <source>
        <strain evidence="15 16">NBRC 100340</strain>
    </source>
</reference>
<evidence type="ECO:0000256" key="12">
    <source>
        <dbReference type="RuleBase" id="RU364052"/>
    </source>
</evidence>
<proteinExistence type="inferred from homology"/>
<keyword evidence="11 12" id="KW-0350">Heme biosynthesis</keyword>
<comment type="function">
    <text evidence="3 12">Involved in coproporphyrin-dependent heme b biosynthesis. Catalyzes the oxidation of coproporphyrinogen III to coproporphyrin III.</text>
</comment>
<keyword evidence="9 12" id="KW-0274">FAD</keyword>
<feature type="compositionally biased region" description="Polar residues" evidence="13">
    <location>
        <begin position="232"/>
        <end position="245"/>
    </location>
</feature>
<feature type="compositionally biased region" description="Low complexity" evidence="13">
    <location>
        <begin position="201"/>
        <end position="218"/>
    </location>
</feature>
<dbReference type="GO" id="GO:0006783">
    <property type="term" value="P:heme biosynthetic process"/>
    <property type="evidence" value="ECO:0007669"/>
    <property type="project" value="UniProtKB-UniRule"/>
</dbReference>
<evidence type="ECO:0000256" key="6">
    <source>
        <dbReference type="ARBA" id="ARBA00012402"/>
    </source>
</evidence>
<feature type="domain" description="Amine oxidase" evidence="14">
    <location>
        <begin position="7"/>
        <end position="504"/>
    </location>
</feature>
<dbReference type="GO" id="GO:0004729">
    <property type="term" value="F:oxygen-dependent protoporphyrinogen oxidase activity"/>
    <property type="evidence" value="ECO:0007669"/>
    <property type="project" value="UniProtKB-UniRule"/>
</dbReference>
<keyword evidence="10 12" id="KW-0560">Oxidoreductase</keyword>
<accession>K6WZ29</accession>
<gene>
    <name evidence="15" type="ORF">KILIM_065_00190</name>
</gene>
<evidence type="ECO:0000256" key="9">
    <source>
        <dbReference type="ARBA" id="ARBA00022827"/>
    </source>
</evidence>
<comment type="pathway">
    <text evidence="4 12">Porphyrin-containing compound metabolism; protoheme biosynthesis.</text>
</comment>